<dbReference type="VEuPathDB" id="FungiDB:JI435_029140"/>
<evidence type="ECO:0000256" key="1">
    <source>
        <dbReference type="SAM" id="SignalP"/>
    </source>
</evidence>
<keyword evidence="1" id="KW-0732">Signal</keyword>
<sequence length="106" mass="12016">MFILLTSFLFLFTTSAKNPNWDATVSMKAAAMGSVFRDCYLRTDEIDSLCITTVMTHTARQEACTVTVDWTHPMEMPTPKFKVVVACEPTGLVEPWCRRKIEECAM</sequence>
<dbReference type="AlphaFoldDB" id="A0A7U2EYC6"/>
<proteinExistence type="predicted"/>
<dbReference type="Proteomes" id="UP000663193">
    <property type="component" value="Chromosome 5"/>
</dbReference>
<evidence type="ECO:0000313" key="2">
    <source>
        <dbReference type="EMBL" id="QRC95207.1"/>
    </source>
</evidence>
<name>A0A7U2EYC6_PHANO</name>
<dbReference type="EMBL" id="CP069027">
    <property type="protein sequence ID" value="QRC95207.1"/>
    <property type="molecule type" value="Genomic_DNA"/>
</dbReference>
<protein>
    <submittedName>
        <fullName evidence="2">Uncharacterized protein</fullName>
    </submittedName>
</protein>
<feature type="signal peptide" evidence="1">
    <location>
        <begin position="1"/>
        <end position="16"/>
    </location>
</feature>
<accession>A0A7U2EYC6</accession>
<organism evidence="2 3">
    <name type="scientific">Phaeosphaeria nodorum (strain SN15 / ATCC MYA-4574 / FGSC 10173)</name>
    <name type="common">Glume blotch fungus</name>
    <name type="synonym">Parastagonospora nodorum</name>
    <dbReference type="NCBI Taxonomy" id="321614"/>
    <lineage>
        <taxon>Eukaryota</taxon>
        <taxon>Fungi</taxon>
        <taxon>Dikarya</taxon>
        <taxon>Ascomycota</taxon>
        <taxon>Pezizomycotina</taxon>
        <taxon>Dothideomycetes</taxon>
        <taxon>Pleosporomycetidae</taxon>
        <taxon>Pleosporales</taxon>
        <taxon>Pleosporineae</taxon>
        <taxon>Phaeosphaeriaceae</taxon>
        <taxon>Parastagonospora</taxon>
    </lineage>
</organism>
<reference evidence="3" key="1">
    <citation type="journal article" date="2021" name="BMC Genomics">
        <title>Chromosome-level genome assembly and manually-curated proteome of model necrotroph Parastagonospora nodorum Sn15 reveals a genome-wide trove of candidate effector homologs, and redundancy of virulence-related functions within an accessory chromosome.</title>
        <authorList>
            <person name="Bertazzoni S."/>
            <person name="Jones D.A.B."/>
            <person name="Phan H.T."/>
            <person name="Tan K.-C."/>
            <person name="Hane J.K."/>
        </authorList>
    </citation>
    <scope>NUCLEOTIDE SEQUENCE [LARGE SCALE GENOMIC DNA]</scope>
    <source>
        <strain evidence="3">SN15 / ATCC MYA-4574 / FGSC 10173)</strain>
    </source>
</reference>
<gene>
    <name evidence="2" type="ORF">JI435_029140</name>
</gene>
<evidence type="ECO:0000313" key="3">
    <source>
        <dbReference type="Proteomes" id="UP000663193"/>
    </source>
</evidence>
<keyword evidence="3" id="KW-1185">Reference proteome</keyword>
<feature type="chain" id="PRO_5030676577" evidence="1">
    <location>
        <begin position="17"/>
        <end position="106"/>
    </location>
</feature>